<accession>A0A0A9FW65</accession>
<sequence length="18" mass="2096">MSTWMLCAHLSRFDAPTE</sequence>
<name>A0A0A9FW65_ARUDO</name>
<dbReference type="EMBL" id="GBRH01180826">
    <property type="protein sequence ID" value="JAE17070.1"/>
    <property type="molecule type" value="Transcribed_RNA"/>
</dbReference>
<evidence type="ECO:0000313" key="1">
    <source>
        <dbReference type="EMBL" id="JAE17070.1"/>
    </source>
</evidence>
<proteinExistence type="predicted"/>
<dbReference type="AlphaFoldDB" id="A0A0A9FW65"/>
<organism evidence="1">
    <name type="scientific">Arundo donax</name>
    <name type="common">Giant reed</name>
    <name type="synonym">Donax arundinaceus</name>
    <dbReference type="NCBI Taxonomy" id="35708"/>
    <lineage>
        <taxon>Eukaryota</taxon>
        <taxon>Viridiplantae</taxon>
        <taxon>Streptophyta</taxon>
        <taxon>Embryophyta</taxon>
        <taxon>Tracheophyta</taxon>
        <taxon>Spermatophyta</taxon>
        <taxon>Magnoliopsida</taxon>
        <taxon>Liliopsida</taxon>
        <taxon>Poales</taxon>
        <taxon>Poaceae</taxon>
        <taxon>PACMAD clade</taxon>
        <taxon>Arundinoideae</taxon>
        <taxon>Arundineae</taxon>
        <taxon>Arundo</taxon>
    </lineage>
</organism>
<protein>
    <submittedName>
        <fullName evidence="1">Uncharacterized protein</fullName>
    </submittedName>
</protein>
<reference evidence="1" key="1">
    <citation type="submission" date="2014-09" db="EMBL/GenBank/DDBJ databases">
        <authorList>
            <person name="Magalhaes I.L.F."/>
            <person name="Oliveira U."/>
            <person name="Santos F.R."/>
            <person name="Vidigal T.H.D.A."/>
            <person name="Brescovit A.D."/>
            <person name="Santos A.J."/>
        </authorList>
    </citation>
    <scope>NUCLEOTIDE SEQUENCE</scope>
    <source>
        <tissue evidence="1">Shoot tissue taken approximately 20 cm above the soil surface</tissue>
    </source>
</reference>
<reference evidence="1" key="2">
    <citation type="journal article" date="2015" name="Data Brief">
        <title>Shoot transcriptome of the giant reed, Arundo donax.</title>
        <authorList>
            <person name="Barrero R.A."/>
            <person name="Guerrero F.D."/>
            <person name="Moolhuijzen P."/>
            <person name="Goolsby J.A."/>
            <person name="Tidwell J."/>
            <person name="Bellgard S.E."/>
            <person name="Bellgard M.I."/>
        </authorList>
    </citation>
    <scope>NUCLEOTIDE SEQUENCE</scope>
    <source>
        <tissue evidence="1">Shoot tissue taken approximately 20 cm above the soil surface</tissue>
    </source>
</reference>